<comment type="subcellular location">
    <subcellularLocation>
        <location evidence="1">Nucleus</location>
    </subcellularLocation>
</comment>
<proteinExistence type="predicted"/>
<dbReference type="GO" id="GO:0003723">
    <property type="term" value="F:RNA binding"/>
    <property type="evidence" value="ECO:0007669"/>
    <property type="project" value="InterPro"/>
</dbReference>
<keyword evidence="4" id="KW-0539">Nucleus</keyword>
<dbReference type="InterPro" id="IPR051421">
    <property type="entry name" value="RNA_Proc_DNA_Dmg_Regulator"/>
</dbReference>
<dbReference type="Proteomes" id="UP000030680">
    <property type="component" value="Unassembled WGS sequence"/>
</dbReference>
<dbReference type="Pfam" id="PF13297">
    <property type="entry name" value="SDE2_2C"/>
    <property type="match status" value="1"/>
</dbReference>
<dbReference type="GeneID" id="17090349"/>
<dbReference type="Pfam" id="PF11931">
    <property type="entry name" value="SF3a60_Prp9_C"/>
    <property type="match status" value="1"/>
</dbReference>
<dbReference type="OMA" id="QRCYHEE"/>
<feature type="region of interest" description="Disordered" evidence="5">
    <location>
        <begin position="360"/>
        <end position="388"/>
    </location>
</feature>
<dbReference type="PANTHER" id="PTHR12786:SF2">
    <property type="entry name" value="SPLICING FACTOR 3A SUBUNIT 3"/>
    <property type="match status" value="1"/>
</dbReference>
<protein>
    <submittedName>
        <fullName evidence="9">Splicing factor 3A subunit 3 isoform 2</fullName>
    </submittedName>
</protein>
<keyword evidence="2" id="KW-0507">mRNA processing</keyword>
<dbReference type="EMBL" id="KB454490">
    <property type="protein sequence ID" value="EME31724.1"/>
    <property type="molecule type" value="Genomic_DNA"/>
</dbReference>
<keyword evidence="10" id="KW-1185">Reference proteome</keyword>
<dbReference type="Pfam" id="PF16837">
    <property type="entry name" value="SF3A3"/>
    <property type="match status" value="1"/>
</dbReference>
<feature type="domain" description="SF3A3" evidence="8">
    <location>
        <begin position="131"/>
        <end position="181"/>
    </location>
</feature>
<evidence type="ECO:0000259" key="7">
    <source>
        <dbReference type="Pfam" id="PF13297"/>
    </source>
</evidence>
<dbReference type="AlphaFoldDB" id="M2Y7A7"/>
<dbReference type="InterPro" id="IPR025086">
    <property type="entry name" value="SDE2/SF3A3_SAP"/>
</dbReference>
<accession>M2Y7A7</accession>
<dbReference type="Gramene" id="EME31724">
    <property type="protein sequence ID" value="EME31724"/>
    <property type="gene ID" value="Gasu_11010"/>
</dbReference>
<feature type="domain" description="Splicing factor SF3a60 /Prp9 subunit C-terminal" evidence="6">
    <location>
        <begin position="391"/>
        <end position="509"/>
    </location>
</feature>
<organism evidence="9 10">
    <name type="scientific">Galdieria sulphuraria</name>
    <name type="common">Red alga</name>
    <dbReference type="NCBI Taxonomy" id="130081"/>
    <lineage>
        <taxon>Eukaryota</taxon>
        <taxon>Rhodophyta</taxon>
        <taxon>Bangiophyceae</taxon>
        <taxon>Galdieriales</taxon>
        <taxon>Galdieriaceae</taxon>
        <taxon>Galdieria</taxon>
    </lineage>
</organism>
<sequence>MASSVLELTRTYHEDVERAVKLATKLLKEKPKSYLPKLETEQRVRNLVEFIQDRYQKLLRLYEDEDGTRAAEIEYLEQPERLSLFYERLREIKESYRKSGGRGNELESSSTLTAKKQEEELLALTEPKLVFSGEENYGYFAFGRYLDLSSLYEAFVNIKGAPEVDYIDYLSTFYKFEFFSKSLKNKKAYQTYLSSLLSYLEDFGRKLRPLRDERAERDSLEVQFEQQWKPEVSEPTINLDKFNSASELEANMSPEEMKQILLSMGLKCGGTPSERAKRLFETKNKELSSLPASMFSRKYSRNSGNGDQKTTSESANRKEVAKMEMLIQYLCEEILADEVANTKTYVEKKLSQSYTEIEAERISEEQALQNPEEESEEEGEEEEKPIYNPKNIPLGWDGKPIPYWLYKLYGLNLEYSCEICGNENYRGPRAFERHFTEAKHIQGLRFLGIQYSRHFYMVTGIEDALRLDAKLKNQMELERFRPEEEEFEDAQGNVFNRRTYEDLRRQGLI</sequence>
<evidence type="ECO:0000313" key="9">
    <source>
        <dbReference type="EMBL" id="EME31724.1"/>
    </source>
</evidence>
<dbReference type="STRING" id="130081.M2Y7A7"/>
<reference evidence="10" key="1">
    <citation type="journal article" date="2013" name="Science">
        <title>Gene transfer from bacteria and archaea facilitated evolution of an extremophilic eukaryote.</title>
        <authorList>
            <person name="Schonknecht G."/>
            <person name="Chen W.H."/>
            <person name="Ternes C.M."/>
            <person name="Barbier G.G."/>
            <person name="Shrestha R.P."/>
            <person name="Stanke M."/>
            <person name="Brautigam A."/>
            <person name="Baker B.J."/>
            <person name="Banfield J.F."/>
            <person name="Garavito R.M."/>
            <person name="Carr K."/>
            <person name="Wilkerson C."/>
            <person name="Rensing S.A."/>
            <person name="Gagneul D."/>
            <person name="Dickenson N.E."/>
            <person name="Oesterhelt C."/>
            <person name="Lercher M.J."/>
            <person name="Weber A.P."/>
        </authorList>
    </citation>
    <scope>NUCLEOTIDE SEQUENCE [LARGE SCALE GENOMIC DNA]</scope>
    <source>
        <strain evidence="10">074W</strain>
    </source>
</reference>
<evidence type="ECO:0000256" key="4">
    <source>
        <dbReference type="ARBA" id="ARBA00023242"/>
    </source>
</evidence>
<feature type="region of interest" description="Disordered" evidence="5">
    <location>
        <begin position="291"/>
        <end position="317"/>
    </location>
</feature>
<evidence type="ECO:0000259" key="8">
    <source>
        <dbReference type="Pfam" id="PF16837"/>
    </source>
</evidence>
<evidence type="ECO:0000259" key="6">
    <source>
        <dbReference type="Pfam" id="PF11931"/>
    </source>
</evidence>
<name>M2Y7A7_GALSU</name>
<dbReference type="eggNOG" id="KOG2636">
    <property type="taxonomic scope" value="Eukaryota"/>
</dbReference>
<dbReference type="InterPro" id="IPR024598">
    <property type="entry name" value="SF3a60/Prp9_C"/>
</dbReference>
<evidence type="ECO:0000256" key="5">
    <source>
        <dbReference type="SAM" id="MobiDB-lite"/>
    </source>
</evidence>
<dbReference type="GO" id="GO:0000398">
    <property type="term" value="P:mRNA splicing, via spliceosome"/>
    <property type="evidence" value="ECO:0007669"/>
    <property type="project" value="InterPro"/>
</dbReference>
<keyword evidence="3" id="KW-0508">mRNA splicing</keyword>
<evidence type="ECO:0000256" key="3">
    <source>
        <dbReference type="ARBA" id="ARBA00023187"/>
    </source>
</evidence>
<feature type="compositionally biased region" description="Polar residues" evidence="5">
    <location>
        <begin position="301"/>
        <end position="314"/>
    </location>
</feature>
<dbReference type="RefSeq" id="XP_005708244.1">
    <property type="nucleotide sequence ID" value="XM_005708187.1"/>
</dbReference>
<gene>
    <name evidence="9" type="ORF">Gasu_11010</name>
</gene>
<dbReference type="PANTHER" id="PTHR12786">
    <property type="entry name" value="SPLICING FACTOR SF3A-RELATED"/>
    <property type="match status" value="1"/>
</dbReference>
<feature type="compositionally biased region" description="Acidic residues" evidence="5">
    <location>
        <begin position="371"/>
        <end position="383"/>
    </location>
</feature>
<dbReference type="GO" id="GO:0005681">
    <property type="term" value="C:spliceosomal complex"/>
    <property type="evidence" value="ECO:0007669"/>
    <property type="project" value="InterPro"/>
</dbReference>
<dbReference type="InterPro" id="IPR031774">
    <property type="entry name" value="SF3A3_dom"/>
</dbReference>
<dbReference type="OrthoDB" id="2160351at2759"/>
<feature type="domain" description="SDE2/SF3A3 SAP" evidence="7">
    <location>
        <begin position="229"/>
        <end position="296"/>
    </location>
</feature>
<evidence type="ECO:0000313" key="10">
    <source>
        <dbReference type="Proteomes" id="UP000030680"/>
    </source>
</evidence>
<evidence type="ECO:0000256" key="1">
    <source>
        <dbReference type="ARBA" id="ARBA00004123"/>
    </source>
</evidence>
<evidence type="ECO:0000256" key="2">
    <source>
        <dbReference type="ARBA" id="ARBA00022664"/>
    </source>
</evidence>